<evidence type="ECO:0000259" key="24">
    <source>
        <dbReference type="Pfam" id="PF08245"/>
    </source>
</evidence>
<feature type="domain" description="Mur ligase central" evidence="24">
    <location>
        <begin position="53"/>
        <end position="274"/>
    </location>
</feature>
<evidence type="ECO:0000256" key="15">
    <source>
        <dbReference type="ARBA" id="ARBA00030048"/>
    </source>
</evidence>
<dbReference type="PIRSF" id="PIRSF001563">
    <property type="entry name" value="Folylpolyglu_synth"/>
    <property type="match status" value="1"/>
</dbReference>
<evidence type="ECO:0000256" key="8">
    <source>
        <dbReference type="ARBA" id="ARBA00019357"/>
    </source>
</evidence>
<evidence type="ECO:0000256" key="13">
    <source>
        <dbReference type="ARBA" id="ARBA00022842"/>
    </source>
</evidence>
<keyword evidence="10" id="KW-0479">Metal-binding</keyword>
<dbReference type="InterPro" id="IPR018109">
    <property type="entry name" value="Folylpolyglutamate_synth_CS"/>
</dbReference>
<organism evidence="25 26">
    <name type="scientific">Ferrovibrio terrae</name>
    <dbReference type="NCBI Taxonomy" id="2594003"/>
    <lineage>
        <taxon>Bacteria</taxon>
        <taxon>Pseudomonadati</taxon>
        <taxon>Pseudomonadota</taxon>
        <taxon>Alphaproteobacteria</taxon>
        <taxon>Rhodospirillales</taxon>
        <taxon>Rhodospirillaceae</taxon>
        <taxon>Ferrovibrio</taxon>
    </lineage>
</organism>
<comment type="catalytic activity">
    <reaction evidence="19">
        <text>10-formyltetrahydrofolyl-(gamma-L-Glu)(n) + L-glutamate + ATP = 10-formyltetrahydrofolyl-(gamma-L-Glu)(n+1) + ADP + phosphate + H(+)</text>
        <dbReference type="Rhea" id="RHEA:51904"/>
        <dbReference type="Rhea" id="RHEA-COMP:13088"/>
        <dbReference type="Rhea" id="RHEA-COMP:14300"/>
        <dbReference type="ChEBI" id="CHEBI:15378"/>
        <dbReference type="ChEBI" id="CHEBI:29985"/>
        <dbReference type="ChEBI" id="CHEBI:30616"/>
        <dbReference type="ChEBI" id="CHEBI:43474"/>
        <dbReference type="ChEBI" id="CHEBI:134413"/>
        <dbReference type="ChEBI" id="CHEBI:456216"/>
        <dbReference type="EC" id="6.3.2.17"/>
    </reaction>
</comment>
<protein>
    <recommendedName>
        <fullName evidence="8">Dihydrofolate synthase/folylpolyglutamate synthase</fullName>
        <ecNumber evidence="6">6.3.2.12</ecNumber>
        <ecNumber evidence="7">6.3.2.17</ecNumber>
    </recommendedName>
    <alternativeName>
        <fullName evidence="17">Folylpoly-gamma-glutamate synthetase-dihydrofolate synthetase</fullName>
    </alternativeName>
    <alternativeName>
        <fullName evidence="15">Folylpolyglutamate synthetase</fullName>
    </alternativeName>
    <alternativeName>
        <fullName evidence="16">Tetrahydrofolylpolyglutamate synthase</fullName>
    </alternativeName>
</protein>
<dbReference type="OrthoDB" id="9809356at2"/>
<dbReference type="InterPro" id="IPR013221">
    <property type="entry name" value="Mur_ligase_cen"/>
</dbReference>
<dbReference type="SUPFAM" id="SSF53623">
    <property type="entry name" value="MurD-like peptide ligases, catalytic domain"/>
    <property type="match status" value="1"/>
</dbReference>
<evidence type="ECO:0000256" key="12">
    <source>
        <dbReference type="ARBA" id="ARBA00022840"/>
    </source>
</evidence>
<dbReference type="InterPro" id="IPR004101">
    <property type="entry name" value="Mur_ligase_C"/>
</dbReference>
<evidence type="ECO:0000313" key="25">
    <source>
        <dbReference type="EMBL" id="QDO97840.1"/>
    </source>
</evidence>
<evidence type="ECO:0000256" key="2">
    <source>
        <dbReference type="ARBA" id="ARBA00002714"/>
    </source>
</evidence>
<dbReference type="GO" id="GO:0046654">
    <property type="term" value="P:tetrahydrofolate biosynthetic process"/>
    <property type="evidence" value="ECO:0007669"/>
    <property type="project" value="UniProtKB-UniPathway"/>
</dbReference>
<evidence type="ECO:0000256" key="19">
    <source>
        <dbReference type="ARBA" id="ARBA00047808"/>
    </source>
</evidence>
<dbReference type="InterPro" id="IPR001645">
    <property type="entry name" value="Folylpolyglutamate_synth"/>
</dbReference>
<dbReference type="AlphaFoldDB" id="A0A516H2P3"/>
<evidence type="ECO:0000256" key="10">
    <source>
        <dbReference type="ARBA" id="ARBA00022723"/>
    </source>
</evidence>
<evidence type="ECO:0000256" key="17">
    <source>
        <dbReference type="ARBA" id="ARBA00032510"/>
    </source>
</evidence>
<sequence length="448" mass="47003">MAPPALAPADLDEILQRLTTLHPKAIDLSLDRIRALLGRLGDPHLQLPPVFHVAGSKGKGSTTAFLRAMLQAAGYRVHAYTSPHLVRFNERIRLAGELIDDAKLIALLERCESVNAGAPITFFEITTAAAYLAFAEVPADIVLLETGLGGIADTTNVIPQPVLTALTPIGIDHVAFLGDTIAKIAANKAGILKDGVPCVVGPQPDDAIAVIEARAAETHSTLFRHGRDWTVRETSPTDSGGIRWRDSEIELSLPRPALLGAHQVVNAGVAVACARHLSGFTIPPEAIAAGLRHVDWPARMQQLSKGPLPDLLPPGTELWLDGAHNAMAGEALAETLKLLPPRPTWLVAGMLNTKDAAGFLRPLAPGLEGARCIVIPGEANSLSAEDLAQAARSVGLTAEPAGSAAAAMRQIAQTIRADAASAPALDVHARVVISGSLYLAGRILAENS</sequence>
<dbReference type="EC" id="6.3.2.17" evidence="7"/>
<keyword evidence="11 22" id="KW-0547">Nucleotide-binding</keyword>
<gene>
    <name evidence="25" type="ORF">FNB15_11435</name>
</gene>
<comment type="catalytic activity">
    <reaction evidence="18">
        <text>(6S)-5,6,7,8-tetrahydrofolyl-(gamma-L-Glu)(n) + L-glutamate + ATP = (6S)-5,6,7,8-tetrahydrofolyl-(gamma-L-Glu)(n+1) + ADP + phosphate + H(+)</text>
        <dbReference type="Rhea" id="RHEA:10580"/>
        <dbReference type="Rhea" id="RHEA-COMP:14738"/>
        <dbReference type="Rhea" id="RHEA-COMP:14740"/>
        <dbReference type="ChEBI" id="CHEBI:15378"/>
        <dbReference type="ChEBI" id="CHEBI:29985"/>
        <dbReference type="ChEBI" id="CHEBI:30616"/>
        <dbReference type="ChEBI" id="CHEBI:43474"/>
        <dbReference type="ChEBI" id="CHEBI:141005"/>
        <dbReference type="ChEBI" id="CHEBI:456216"/>
        <dbReference type="EC" id="6.3.2.17"/>
    </reaction>
</comment>
<dbReference type="InterPro" id="IPR036565">
    <property type="entry name" value="Mur-like_cat_sf"/>
</dbReference>
<keyword evidence="12 22" id="KW-0067">ATP-binding</keyword>
<dbReference type="Pfam" id="PF08245">
    <property type="entry name" value="Mur_ligase_M"/>
    <property type="match status" value="1"/>
</dbReference>
<feature type="domain" description="Mur ligase C-terminal" evidence="23">
    <location>
        <begin position="316"/>
        <end position="418"/>
    </location>
</feature>
<comment type="catalytic activity">
    <reaction evidence="21">
        <text>7,8-dihydropteroate + L-glutamate + ATP = 7,8-dihydrofolate + ADP + phosphate + H(+)</text>
        <dbReference type="Rhea" id="RHEA:23584"/>
        <dbReference type="ChEBI" id="CHEBI:15378"/>
        <dbReference type="ChEBI" id="CHEBI:17839"/>
        <dbReference type="ChEBI" id="CHEBI:29985"/>
        <dbReference type="ChEBI" id="CHEBI:30616"/>
        <dbReference type="ChEBI" id="CHEBI:43474"/>
        <dbReference type="ChEBI" id="CHEBI:57451"/>
        <dbReference type="ChEBI" id="CHEBI:456216"/>
        <dbReference type="EC" id="6.3.2.12"/>
    </reaction>
</comment>
<comment type="catalytic activity">
    <reaction evidence="20">
        <text>(6R)-5,10-methylenetetrahydrofolyl-(gamma-L-Glu)(n) + L-glutamate + ATP = (6R)-5,10-methylenetetrahydrofolyl-(gamma-L-Glu)(n+1) + ADP + phosphate + H(+)</text>
        <dbReference type="Rhea" id="RHEA:51912"/>
        <dbReference type="Rhea" id="RHEA-COMP:13257"/>
        <dbReference type="Rhea" id="RHEA-COMP:13258"/>
        <dbReference type="ChEBI" id="CHEBI:15378"/>
        <dbReference type="ChEBI" id="CHEBI:29985"/>
        <dbReference type="ChEBI" id="CHEBI:30616"/>
        <dbReference type="ChEBI" id="CHEBI:43474"/>
        <dbReference type="ChEBI" id="CHEBI:136572"/>
        <dbReference type="ChEBI" id="CHEBI:456216"/>
        <dbReference type="EC" id="6.3.2.17"/>
    </reaction>
</comment>
<dbReference type="EC" id="6.3.2.12" evidence="6"/>
<name>A0A516H2P3_9PROT</name>
<evidence type="ECO:0000256" key="20">
    <source>
        <dbReference type="ARBA" id="ARBA00049035"/>
    </source>
</evidence>
<keyword evidence="13" id="KW-0460">Magnesium</keyword>
<evidence type="ECO:0000256" key="3">
    <source>
        <dbReference type="ARBA" id="ARBA00004799"/>
    </source>
</evidence>
<keyword evidence="26" id="KW-1185">Reference proteome</keyword>
<evidence type="ECO:0000256" key="22">
    <source>
        <dbReference type="PIRNR" id="PIRNR001563"/>
    </source>
</evidence>
<dbReference type="KEGG" id="fer:FNB15_11435"/>
<dbReference type="GO" id="GO:0046656">
    <property type="term" value="P:folic acid biosynthetic process"/>
    <property type="evidence" value="ECO:0007669"/>
    <property type="project" value="UniProtKB-KW"/>
</dbReference>
<evidence type="ECO:0000313" key="26">
    <source>
        <dbReference type="Proteomes" id="UP000317496"/>
    </source>
</evidence>
<evidence type="ECO:0000256" key="9">
    <source>
        <dbReference type="ARBA" id="ARBA00022598"/>
    </source>
</evidence>
<comment type="similarity">
    <text evidence="5 22">Belongs to the folylpolyglutamate synthase family.</text>
</comment>
<dbReference type="FunFam" id="3.40.1190.10:FF:000011">
    <property type="entry name" value="Folylpolyglutamate synthase/dihydrofolate synthase"/>
    <property type="match status" value="1"/>
</dbReference>
<dbReference type="GO" id="GO:0005737">
    <property type="term" value="C:cytoplasm"/>
    <property type="evidence" value="ECO:0007669"/>
    <property type="project" value="TreeGrafter"/>
</dbReference>
<dbReference type="GO" id="GO:0008841">
    <property type="term" value="F:dihydrofolate synthase activity"/>
    <property type="evidence" value="ECO:0007669"/>
    <property type="project" value="UniProtKB-EC"/>
</dbReference>
<evidence type="ECO:0000256" key="21">
    <source>
        <dbReference type="ARBA" id="ARBA00049161"/>
    </source>
</evidence>
<evidence type="ECO:0000256" key="6">
    <source>
        <dbReference type="ARBA" id="ARBA00013023"/>
    </source>
</evidence>
<dbReference type="EMBL" id="CP041636">
    <property type="protein sequence ID" value="QDO97840.1"/>
    <property type="molecule type" value="Genomic_DNA"/>
</dbReference>
<dbReference type="PROSITE" id="PS01012">
    <property type="entry name" value="FOLYLPOLYGLU_SYNT_2"/>
    <property type="match status" value="1"/>
</dbReference>
<dbReference type="PANTHER" id="PTHR11136">
    <property type="entry name" value="FOLYLPOLYGLUTAMATE SYNTHASE-RELATED"/>
    <property type="match status" value="1"/>
</dbReference>
<dbReference type="GO" id="GO:0046872">
    <property type="term" value="F:metal ion binding"/>
    <property type="evidence" value="ECO:0007669"/>
    <property type="project" value="UniProtKB-KW"/>
</dbReference>
<keyword evidence="14" id="KW-0289">Folate biosynthesis</keyword>
<evidence type="ECO:0000256" key="11">
    <source>
        <dbReference type="ARBA" id="ARBA00022741"/>
    </source>
</evidence>
<dbReference type="Proteomes" id="UP000317496">
    <property type="component" value="Chromosome"/>
</dbReference>
<evidence type="ECO:0000256" key="1">
    <source>
        <dbReference type="ARBA" id="ARBA00001946"/>
    </source>
</evidence>
<evidence type="ECO:0000256" key="16">
    <source>
        <dbReference type="ARBA" id="ARBA00030592"/>
    </source>
</evidence>
<dbReference type="InterPro" id="IPR036615">
    <property type="entry name" value="Mur_ligase_C_dom_sf"/>
</dbReference>
<dbReference type="GO" id="GO:0004326">
    <property type="term" value="F:tetrahydrofolylpolyglutamate synthase activity"/>
    <property type="evidence" value="ECO:0007669"/>
    <property type="project" value="UniProtKB-EC"/>
</dbReference>
<evidence type="ECO:0000256" key="18">
    <source>
        <dbReference type="ARBA" id="ARBA00047493"/>
    </source>
</evidence>
<dbReference type="PANTHER" id="PTHR11136:SF0">
    <property type="entry name" value="DIHYDROFOLATE SYNTHETASE-RELATED"/>
    <property type="match status" value="1"/>
</dbReference>
<comment type="pathway">
    <text evidence="4">Cofactor biosynthesis; tetrahydrofolylpolyglutamate biosynthesis.</text>
</comment>
<dbReference type="Pfam" id="PF02875">
    <property type="entry name" value="Mur_ligase_C"/>
    <property type="match status" value="1"/>
</dbReference>
<dbReference type="RefSeq" id="WP_144068821.1">
    <property type="nucleotide sequence ID" value="NZ_CP041636.1"/>
</dbReference>
<evidence type="ECO:0000256" key="14">
    <source>
        <dbReference type="ARBA" id="ARBA00022909"/>
    </source>
</evidence>
<dbReference type="UniPathway" id="UPA00077">
    <property type="reaction ID" value="UER00157"/>
</dbReference>
<evidence type="ECO:0000256" key="5">
    <source>
        <dbReference type="ARBA" id="ARBA00008276"/>
    </source>
</evidence>
<proteinExistence type="inferred from homology"/>
<comment type="pathway">
    <text evidence="3">Cofactor biosynthesis; tetrahydrofolate biosynthesis; 7,8-dihydrofolate from 2-amino-4-hydroxy-6-hydroxymethyl-7,8-dihydropteridine diphosphate and 4-aminobenzoate: step 2/2.</text>
</comment>
<evidence type="ECO:0000256" key="4">
    <source>
        <dbReference type="ARBA" id="ARBA00005150"/>
    </source>
</evidence>
<dbReference type="SUPFAM" id="SSF53244">
    <property type="entry name" value="MurD-like peptide ligases, peptide-binding domain"/>
    <property type="match status" value="1"/>
</dbReference>
<dbReference type="NCBIfam" id="TIGR01499">
    <property type="entry name" value="folC"/>
    <property type="match status" value="1"/>
</dbReference>
<dbReference type="GO" id="GO:0005524">
    <property type="term" value="F:ATP binding"/>
    <property type="evidence" value="ECO:0007669"/>
    <property type="project" value="UniProtKB-KW"/>
</dbReference>
<evidence type="ECO:0000259" key="23">
    <source>
        <dbReference type="Pfam" id="PF02875"/>
    </source>
</evidence>
<dbReference type="Gene3D" id="3.90.190.20">
    <property type="entry name" value="Mur ligase, C-terminal domain"/>
    <property type="match status" value="1"/>
</dbReference>
<comment type="cofactor">
    <cofactor evidence="1">
        <name>Mg(2+)</name>
        <dbReference type="ChEBI" id="CHEBI:18420"/>
    </cofactor>
</comment>
<evidence type="ECO:0000256" key="7">
    <source>
        <dbReference type="ARBA" id="ARBA00013025"/>
    </source>
</evidence>
<dbReference type="Gene3D" id="3.40.1190.10">
    <property type="entry name" value="Mur-like, catalytic domain"/>
    <property type="match status" value="1"/>
</dbReference>
<comment type="function">
    <text evidence="2">Functions in two distinct reactions of the de novo folate biosynthetic pathway. Catalyzes the addition of a glutamate residue to dihydropteroate (7,8-dihydropteroate or H2Pte) to form dihydrofolate (7,8-dihydrofolate monoglutamate or H2Pte-Glu). Also catalyzes successive additions of L-glutamate to tetrahydrofolate or 10-formyltetrahydrofolate or 5,10-methylenetetrahydrofolate, leading to folylpolyglutamate derivatives.</text>
</comment>
<reference evidence="25 26" key="1">
    <citation type="submission" date="2019-07" db="EMBL/GenBank/DDBJ databases">
        <title>Genome sequencing for Ferrovibrio sp. K5.</title>
        <authorList>
            <person name="Park S.-J."/>
        </authorList>
    </citation>
    <scope>NUCLEOTIDE SEQUENCE [LARGE SCALE GENOMIC DNA]</scope>
    <source>
        <strain evidence="25 26">K5</strain>
    </source>
</reference>
<accession>A0A516H2P3</accession>
<keyword evidence="9 22" id="KW-0436">Ligase</keyword>